<comment type="caution">
    <text evidence="2">The sequence shown here is derived from an EMBL/GenBank/DDBJ whole genome shotgun (WGS) entry which is preliminary data.</text>
</comment>
<evidence type="ECO:0000256" key="1">
    <source>
        <dbReference type="SAM" id="MobiDB-lite"/>
    </source>
</evidence>
<dbReference type="RefSeq" id="WP_141921810.1">
    <property type="nucleotide sequence ID" value="NZ_VFQC01000001.1"/>
</dbReference>
<name>A0A543NFG2_9ACTN</name>
<reference evidence="2 3" key="1">
    <citation type="submission" date="2019-06" db="EMBL/GenBank/DDBJ databases">
        <title>Sequencing the genomes of 1000 actinobacteria strains.</title>
        <authorList>
            <person name="Klenk H.-P."/>
        </authorList>
    </citation>
    <scope>NUCLEOTIDE SEQUENCE [LARGE SCALE GENOMIC DNA]</scope>
    <source>
        <strain evidence="2 3">DSM 45015</strain>
    </source>
</reference>
<feature type="region of interest" description="Disordered" evidence="1">
    <location>
        <begin position="102"/>
        <end position="122"/>
    </location>
</feature>
<evidence type="ECO:0000313" key="2">
    <source>
        <dbReference type="EMBL" id="TQN30574.1"/>
    </source>
</evidence>
<protein>
    <submittedName>
        <fullName evidence="2">Uncharacterized protein</fullName>
    </submittedName>
</protein>
<sequence>MSEVTAHTLQAQGVQALLHLTSAYPELPIGHWTVHHVDHIGPYELGDVPLVTGQMDTIDELYEWVGQLSDCVVSGPRPFGSSAAAELIVSGVRVRLYARLGSDQGEPESVRRAYDEREEVAR</sequence>
<evidence type="ECO:0000313" key="3">
    <source>
        <dbReference type="Proteomes" id="UP000317422"/>
    </source>
</evidence>
<feature type="compositionally biased region" description="Basic and acidic residues" evidence="1">
    <location>
        <begin position="108"/>
        <end position="122"/>
    </location>
</feature>
<keyword evidence="3" id="KW-1185">Reference proteome</keyword>
<accession>A0A543NFG2</accession>
<proteinExistence type="predicted"/>
<gene>
    <name evidence="2" type="ORF">FHX37_0456</name>
</gene>
<organism evidence="2 3">
    <name type="scientific">Haloactinospora alba</name>
    <dbReference type="NCBI Taxonomy" id="405555"/>
    <lineage>
        <taxon>Bacteria</taxon>
        <taxon>Bacillati</taxon>
        <taxon>Actinomycetota</taxon>
        <taxon>Actinomycetes</taxon>
        <taxon>Streptosporangiales</taxon>
        <taxon>Nocardiopsidaceae</taxon>
        <taxon>Haloactinospora</taxon>
    </lineage>
</organism>
<dbReference type="AlphaFoldDB" id="A0A543NFG2"/>
<dbReference type="EMBL" id="VFQC01000001">
    <property type="protein sequence ID" value="TQN30574.1"/>
    <property type="molecule type" value="Genomic_DNA"/>
</dbReference>
<dbReference type="Proteomes" id="UP000317422">
    <property type="component" value="Unassembled WGS sequence"/>
</dbReference>